<sequence length="348" mass="37463">MCLAPLVSTEFRLSLLAKFLALAILAIGLDLIWGYGGVLSLGHGVFFGLGGYAMAMYLKLQAGGAIPDFMGWSGLSGLPWFWEPFRSFPAAIFLGIAIPAMLAFVLAWFTFRNRITGVYFTILTQALVLITVTLFVGKQEWTGGTNGITGYQTIFGFKLHAAGTTIVLYYITLIVLVLAYVFCRRIVNSRFGQVLEAARDGENRVRFLGFDPAGYKTLAFALSGALAGIAGMLFVLQVGIISPSMMGIVPSIEMVLWVALGGRGTLIGAVIGTVMLNAAKTGISEAYPEGWLFVVGGLFVTVVLFMPNGIVGVYRNVVHMVRRRGESSHVQTASKKRKIFGASGDTGR</sequence>
<accession>A0AAU8NM46</accession>
<keyword evidence="5 6" id="KW-0472">Membrane</keyword>
<name>A0AAU8NM46_9BACL</name>
<feature type="transmembrane region" description="Helical" evidence="6">
    <location>
        <begin position="291"/>
        <end position="314"/>
    </location>
</feature>
<dbReference type="PANTHER" id="PTHR30482:SF4">
    <property type="entry name" value="SLR1201 PROTEIN"/>
    <property type="match status" value="1"/>
</dbReference>
<comment type="subcellular location">
    <subcellularLocation>
        <location evidence="1">Cell membrane</location>
        <topology evidence="1">Multi-pass membrane protein</topology>
    </subcellularLocation>
</comment>
<dbReference type="RefSeq" id="WP_366296694.1">
    <property type="nucleotide sequence ID" value="NZ_CP159992.1"/>
</dbReference>
<keyword evidence="3 6" id="KW-0812">Transmembrane</keyword>
<reference evidence="7" key="1">
    <citation type="submission" date="2024-05" db="EMBL/GenBank/DDBJ databases">
        <title>Draft genome assemblies of 36 bacteria isolated from hibernating arctic ground squirrels.</title>
        <authorList>
            <person name="McKee H."/>
            <person name="Mullen L."/>
            <person name="Drown D.M."/>
            <person name="Duddleston K.N."/>
        </authorList>
    </citation>
    <scope>NUCLEOTIDE SEQUENCE</scope>
    <source>
        <strain evidence="7">AN1007</strain>
    </source>
</reference>
<dbReference type="EMBL" id="CP159992">
    <property type="protein sequence ID" value="XCP98063.1"/>
    <property type="molecule type" value="Genomic_DNA"/>
</dbReference>
<evidence type="ECO:0000256" key="3">
    <source>
        <dbReference type="ARBA" id="ARBA00022692"/>
    </source>
</evidence>
<protein>
    <submittedName>
        <fullName evidence="7">Urea ABC transporter permease subunit UrtC</fullName>
    </submittedName>
</protein>
<gene>
    <name evidence="7" type="primary">urtC</name>
    <name evidence="7" type="ORF">ABXS70_19285</name>
</gene>
<feature type="transmembrane region" description="Helical" evidence="6">
    <location>
        <begin position="218"/>
        <end position="242"/>
    </location>
</feature>
<organism evidence="7">
    <name type="scientific">Paenibacillus sp. AN1007</name>
    <dbReference type="NCBI Taxonomy" id="3151385"/>
    <lineage>
        <taxon>Bacteria</taxon>
        <taxon>Bacillati</taxon>
        <taxon>Bacillota</taxon>
        <taxon>Bacilli</taxon>
        <taxon>Bacillales</taxon>
        <taxon>Paenibacillaceae</taxon>
        <taxon>Paenibacillus</taxon>
    </lineage>
</organism>
<evidence type="ECO:0000256" key="6">
    <source>
        <dbReference type="SAM" id="Phobius"/>
    </source>
</evidence>
<keyword evidence="4 6" id="KW-1133">Transmembrane helix</keyword>
<feature type="transmembrane region" description="Helical" evidence="6">
    <location>
        <begin position="41"/>
        <end position="58"/>
    </location>
</feature>
<feature type="transmembrane region" description="Helical" evidence="6">
    <location>
        <begin position="15"/>
        <end position="35"/>
    </location>
</feature>
<dbReference type="InterPro" id="IPR043428">
    <property type="entry name" value="LivM-like"/>
</dbReference>
<feature type="transmembrane region" description="Helical" evidence="6">
    <location>
        <begin position="254"/>
        <end position="279"/>
    </location>
</feature>
<dbReference type="Pfam" id="PF02653">
    <property type="entry name" value="BPD_transp_2"/>
    <property type="match status" value="1"/>
</dbReference>
<dbReference type="GO" id="GO:0015658">
    <property type="term" value="F:branched-chain amino acid transmembrane transporter activity"/>
    <property type="evidence" value="ECO:0007669"/>
    <property type="project" value="InterPro"/>
</dbReference>
<evidence type="ECO:0000313" key="7">
    <source>
        <dbReference type="EMBL" id="XCP98063.1"/>
    </source>
</evidence>
<feature type="transmembrane region" description="Helical" evidence="6">
    <location>
        <begin position="118"/>
        <end position="137"/>
    </location>
</feature>
<proteinExistence type="predicted"/>
<dbReference type="InterPro" id="IPR001851">
    <property type="entry name" value="ABC_transp_permease"/>
</dbReference>
<feature type="transmembrane region" description="Helical" evidence="6">
    <location>
        <begin position="88"/>
        <end position="111"/>
    </location>
</feature>
<dbReference type="PANTHER" id="PTHR30482">
    <property type="entry name" value="HIGH-AFFINITY BRANCHED-CHAIN AMINO ACID TRANSPORT SYSTEM PERMEASE"/>
    <property type="match status" value="1"/>
</dbReference>
<evidence type="ECO:0000256" key="5">
    <source>
        <dbReference type="ARBA" id="ARBA00023136"/>
    </source>
</evidence>
<dbReference type="CDD" id="cd06581">
    <property type="entry name" value="TM_PBP1_LivM_like"/>
    <property type="match status" value="1"/>
</dbReference>
<evidence type="ECO:0000256" key="1">
    <source>
        <dbReference type="ARBA" id="ARBA00004651"/>
    </source>
</evidence>
<dbReference type="NCBIfam" id="TIGR03408">
    <property type="entry name" value="urea_trans_UrtC"/>
    <property type="match status" value="1"/>
</dbReference>
<dbReference type="AlphaFoldDB" id="A0AAU8NM46"/>
<feature type="transmembrane region" description="Helical" evidence="6">
    <location>
        <begin position="157"/>
        <end position="183"/>
    </location>
</feature>
<evidence type="ECO:0000256" key="4">
    <source>
        <dbReference type="ARBA" id="ARBA00022989"/>
    </source>
</evidence>
<dbReference type="GO" id="GO:0005886">
    <property type="term" value="C:plasma membrane"/>
    <property type="evidence" value="ECO:0007669"/>
    <property type="project" value="UniProtKB-SubCell"/>
</dbReference>
<keyword evidence="2" id="KW-1003">Cell membrane</keyword>
<evidence type="ECO:0000256" key="2">
    <source>
        <dbReference type="ARBA" id="ARBA00022475"/>
    </source>
</evidence>
<dbReference type="InterPro" id="IPR017778">
    <property type="entry name" value="ABC_transptr_urea_perm_UrtC"/>
</dbReference>